<keyword evidence="1" id="KW-0812">Transmembrane</keyword>
<reference evidence="2 3" key="1">
    <citation type="submission" date="2019-07" db="EMBL/GenBank/DDBJ databases">
        <title>Genomic Encyclopedia of Archaeal and Bacterial Type Strains, Phase II (KMG-II): from individual species to whole genera.</title>
        <authorList>
            <person name="Goeker M."/>
        </authorList>
    </citation>
    <scope>NUCLEOTIDE SEQUENCE [LARGE SCALE GENOMIC DNA]</scope>
    <source>
        <strain evidence="2 3">DSM 17527</strain>
    </source>
</reference>
<keyword evidence="1" id="KW-0472">Membrane</keyword>
<proteinExistence type="predicted"/>
<evidence type="ECO:0000313" key="2">
    <source>
        <dbReference type="EMBL" id="TYP75133.1"/>
    </source>
</evidence>
<protein>
    <submittedName>
        <fullName evidence="2">Uncharacterized protein</fullName>
    </submittedName>
</protein>
<evidence type="ECO:0000256" key="1">
    <source>
        <dbReference type="SAM" id="Phobius"/>
    </source>
</evidence>
<keyword evidence="3" id="KW-1185">Reference proteome</keyword>
<feature type="transmembrane region" description="Helical" evidence="1">
    <location>
        <begin position="21"/>
        <end position="47"/>
    </location>
</feature>
<dbReference type="AlphaFoldDB" id="A0A5S5CAW5"/>
<evidence type="ECO:0000313" key="3">
    <source>
        <dbReference type="Proteomes" id="UP000324376"/>
    </source>
</evidence>
<dbReference type="RefSeq" id="WP_170251772.1">
    <property type="nucleotide sequence ID" value="NZ_VNHU01000003.1"/>
</dbReference>
<comment type="caution">
    <text evidence="2">The sequence shown here is derived from an EMBL/GenBank/DDBJ whole genome shotgun (WGS) entry which is preliminary data.</text>
</comment>
<gene>
    <name evidence="2" type="ORF">BD809_103197</name>
</gene>
<keyword evidence="1" id="KW-1133">Transmembrane helix</keyword>
<sequence length="48" mass="5437">MIKNYIKNTSIIFKEFKLKNISIDIGVIIIVAMLLITNLLVSLQVLFG</sequence>
<name>A0A5S5CAW5_9FLAO</name>
<dbReference type="Proteomes" id="UP000324376">
    <property type="component" value="Unassembled WGS sequence"/>
</dbReference>
<dbReference type="EMBL" id="VNHU01000003">
    <property type="protein sequence ID" value="TYP75133.1"/>
    <property type="molecule type" value="Genomic_DNA"/>
</dbReference>
<accession>A0A5S5CAW5</accession>
<organism evidence="2 3">
    <name type="scientific">Aquimarina intermedia</name>
    <dbReference type="NCBI Taxonomy" id="350814"/>
    <lineage>
        <taxon>Bacteria</taxon>
        <taxon>Pseudomonadati</taxon>
        <taxon>Bacteroidota</taxon>
        <taxon>Flavobacteriia</taxon>
        <taxon>Flavobacteriales</taxon>
        <taxon>Flavobacteriaceae</taxon>
        <taxon>Aquimarina</taxon>
    </lineage>
</organism>